<dbReference type="CDD" id="cd06171">
    <property type="entry name" value="Sigma70_r4"/>
    <property type="match status" value="1"/>
</dbReference>
<dbReference type="InterPro" id="IPR036388">
    <property type="entry name" value="WH-like_DNA-bd_sf"/>
</dbReference>
<dbReference type="Pfam" id="PF04542">
    <property type="entry name" value="Sigma70_r2"/>
    <property type="match status" value="1"/>
</dbReference>
<keyword evidence="8" id="KW-1185">Reference proteome</keyword>
<evidence type="ECO:0000256" key="4">
    <source>
        <dbReference type="ARBA" id="ARBA00023163"/>
    </source>
</evidence>
<dbReference type="SUPFAM" id="SSF88659">
    <property type="entry name" value="Sigma3 and sigma4 domains of RNA polymerase sigma factors"/>
    <property type="match status" value="1"/>
</dbReference>
<evidence type="ECO:0000259" key="6">
    <source>
        <dbReference type="Pfam" id="PF08281"/>
    </source>
</evidence>
<dbReference type="SUPFAM" id="SSF88946">
    <property type="entry name" value="Sigma2 domain of RNA polymerase sigma factors"/>
    <property type="match status" value="1"/>
</dbReference>
<dbReference type="InterPro" id="IPR013324">
    <property type="entry name" value="RNA_pol_sigma_r3/r4-like"/>
</dbReference>
<reference evidence="7 8" key="1">
    <citation type="submission" date="2019-02" db="EMBL/GenBank/DDBJ databases">
        <title>Bacterial novel species Emticicia sp. 17J42-9 isolated from soil.</title>
        <authorList>
            <person name="Jung H.-Y."/>
        </authorList>
    </citation>
    <scope>NUCLEOTIDE SEQUENCE [LARGE SCALE GENOMIC DNA]</scope>
    <source>
        <strain evidence="7 8">17J42-9</strain>
    </source>
</reference>
<dbReference type="InterPro" id="IPR013249">
    <property type="entry name" value="RNA_pol_sigma70_r4_t2"/>
</dbReference>
<name>A0A4Q5M0T1_9BACT</name>
<evidence type="ECO:0000259" key="5">
    <source>
        <dbReference type="Pfam" id="PF04542"/>
    </source>
</evidence>
<dbReference type="EMBL" id="SEWF01000015">
    <property type="protein sequence ID" value="RYU95437.1"/>
    <property type="molecule type" value="Genomic_DNA"/>
</dbReference>
<accession>A0A4Q5M0T1</accession>
<dbReference type="NCBIfam" id="TIGR02937">
    <property type="entry name" value="sigma70-ECF"/>
    <property type="match status" value="1"/>
</dbReference>
<dbReference type="RefSeq" id="WP_130021270.1">
    <property type="nucleotide sequence ID" value="NZ_SEWF01000015.1"/>
</dbReference>
<dbReference type="PANTHER" id="PTHR43133:SF46">
    <property type="entry name" value="RNA POLYMERASE SIGMA-70 FACTOR ECF SUBFAMILY"/>
    <property type="match status" value="1"/>
</dbReference>
<dbReference type="Proteomes" id="UP000293162">
    <property type="component" value="Unassembled WGS sequence"/>
</dbReference>
<organism evidence="7 8">
    <name type="scientific">Emticicia agri</name>
    <dbReference type="NCBI Taxonomy" id="2492393"/>
    <lineage>
        <taxon>Bacteria</taxon>
        <taxon>Pseudomonadati</taxon>
        <taxon>Bacteroidota</taxon>
        <taxon>Cytophagia</taxon>
        <taxon>Cytophagales</taxon>
        <taxon>Leadbetterellaceae</taxon>
        <taxon>Emticicia</taxon>
    </lineage>
</organism>
<gene>
    <name evidence="7" type="ORF">EWM59_12280</name>
</gene>
<evidence type="ECO:0000256" key="2">
    <source>
        <dbReference type="ARBA" id="ARBA00023015"/>
    </source>
</evidence>
<dbReference type="GO" id="GO:0006352">
    <property type="term" value="P:DNA-templated transcription initiation"/>
    <property type="evidence" value="ECO:0007669"/>
    <property type="project" value="InterPro"/>
</dbReference>
<keyword evidence="3" id="KW-0731">Sigma factor</keyword>
<dbReference type="NCBIfam" id="TIGR02985">
    <property type="entry name" value="Sig70_bacteroi1"/>
    <property type="match status" value="1"/>
</dbReference>
<comment type="caution">
    <text evidence="7">The sequence shown here is derived from an EMBL/GenBank/DDBJ whole genome shotgun (WGS) entry which is preliminary data.</text>
</comment>
<evidence type="ECO:0000256" key="1">
    <source>
        <dbReference type="ARBA" id="ARBA00010641"/>
    </source>
</evidence>
<dbReference type="GO" id="GO:0016987">
    <property type="term" value="F:sigma factor activity"/>
    <property type="evidence" value="ECO:0007669"/>
    <property type="project" value="UniProtKB-KW"/>
</dbReference>
<dbReference type="InterPro" id="IPR014284">
    <property type="entry name" value="RNA_pol_sigma-70_dom"/>
</dbReference>
<dbReference type="PANTHER" id="PTHR43133">
    <property type="entry name" value="RNA POLYMERASE ECF-TYPE SIGMA FACTO"/>
    <property type="match status" value="1"/>
</dbReference>
<dbReference type="InterPro" id="IPR013325">
    <property type="entry name" value="RNA_pol_sigma_r2"/>
</dbReference>
<keyword evidence="2" id="KW-0805">Transcription regulation</keyword>
<evidence type="ECO:0000313" key="8">
    <source>
        <dbReference type="Proteomes" id="UP000293162"/>
    </source>
</evidence>
<protein>
    <submittedName>
        <fullName evidence="7">RNA polymerase sigma-70 factor</fullName>
    </submittedName>
</protein>
<comment type="similarity">
    <text evidence="1">Belongs to the sigma-70 factor family. ECF subfamily.</text>
</comment>
<keyword evidence="4" id="KW-0804">Transcription</keyword>
<dbReference type="Pfam" id="PF08281">
    <property type="entry name" value="Sigma70_r4_2"/>
    <property type="match status" value="1"/>
</dbReference>
<dbReference type="Gene3D" id="1.10.10.10">
    <property type="entry name" value="Winged helix-like DNA-binding domain superfamily/Winged helix DNA-binding domain"/>
    <property type="match status" value="1"/>
</dbReference>
<dbReference type="OrthoDB" id="655312at2"/>
<feature type="domain" description="RNA polymerase sigma factor 70 region 4 type 2" evidence="6">
    <location>
        <begin position="118"/>
        <end position="168"/>
    </location>
</feature>
<dbReference type="InterPro" id="IPR007627">
    <property type="entry name" value="RNA_pol_sigma70_r2"/>
</dbReference>
<evidence type="ECO:0000313" key="7">
    <source>
        <dbReference type="EMBL" id="RYU95437.1"/>
    </source>
</evidence>
<dbReference type="GO" id="GO:0003677">
    <property type="term" value="F:DNA binding"/>
    <property type="evidence" value="ECO:0007669"/>
    <property type="project" value="InterPro"/>
</dbReference>
<evidence type="ECO:0000256" key="3">
    <source>
        <dbReference type="ARBA" id="ARBA00023082"/>
    </source>
</evidence>
<dbReference type="AlphaFoldDB" id="A0A4Q5M0T1"/>
<dbReference type="InterPro" id="IPR014327">
    <property type="entry name" value="RNA_pol_sigma70_bacteroid"/>
</dbReference>
<dbReference type="InterPro" id="IPR039425">
    <property type="entry name" value="RNA_pol_sigma-70-like"/>
</dbReference>
<sequence length="179" mass="21039">MEALDHIIMKVAAGDSTAFTKLYNHYKEPGIRFSMAIVKDEEEAENMLHEVFIKIWNRREQINPELNFNSYIFTCLRNLAFDYLKKIERSQTLQHQYLQMMEEDHHRNSEAEEAKIVLLRNAMNSLPAKRKMILKLNVEDGKSYQEIAEMMRISKNTVKNQLVKAKQYLRGSIDLAMAL</sequence>
<proteinExistence type="inferred from homology"/>
<dbReference type="Gene3D" id="1.10.1740.10">
    <property type="match status" value="1"/>
</dbReference>
<feature type="domain" description="RNA polymerase sigma-70 region 2" evidence="5">
    <location>
        <begin position="22"/>
        <end position="88"/>
    </location>
</feature>